<feature type="binding site" evidence="10">
    <location>
        <position position="14"/>
    </location>
    <ligand>
        <name>Mg(2+)</name>
        <dbReference type="ChEBI" id="CHEBI:18420"/>
    </ligand>
</feature>
<dbReference type="HAMAP" id="MF_00112">
    <property type="entry name" value="GGGP_HepGP_synthase"/>
    <property type="match status" value="1"/>
</dbReference>
<dbReference type="InterPro" id="IPR008205">
    <property type="entry name" value="GGGP_HepGP_synthase"/>
</dbReference>
<dbReference type="PANTHER" id="PTHR40029">
    <property type="match status" value="1"/>
</dbReference>
<feature type="binding site" evidence="10">
    <location>
        <begin position="209"/>
        <end position="210"/>
    </location>
    <ligand>
        <name>sn-glycerol 1-phosphate</name>
        <dbReference type="ChEBI" id="CHEBI:57685"/>
    </ligand>
</feature>
<comment type="pathway">
    <text evidence="10">Membrane lipid metabolism; glycerophospholipid metabolism.</text>
</comment>
<feature type="binding site" evidence="10">
    <location>
        <position position="40"/>
    </location>
    <ligand>
        <name>Mg(2+)</name>
        <dbReference type="ChEBI" id="CHEBI:18420"/>
    </ligand>
</feature>
<dbReference type="PANTHER" id="PTHR40029:SF2">
    <property type="entry name" value="HEPTAPRENYLGLYCERYL PHOSPHATE SYNTHASE"/>
    <property type="match status" value="1"/>
</dbReference>
<feature type="binding site" evidence="10">
    <location>
        <begin position="159"/>
        <end position="164"/>
    </location>
    <ligand>
        <name>sn-glycerol 1-phosphate</name>
        <dbReference type="ChEBI" id="CHEBI:57685"/>
    </ligand>
</feature>
<gene>
    <name evidence="10" type="primary">pcrB</name>
    <name evidence="11" type="ORF">SAMN05421781_2576</name>
</gene>
<keyword evidence="5 10" id="KW-0443">Lipid metabolism</keyword>
<comment type="caution">
    <text evidence="10">Lacks conserved residue(s) required for the propagation of feature annotation.</text>
</comment>
<dbReference type="GO" id="GO:0120536">
    <property type="term" value="F:heptaprenylglyceryl phosphate synthase activity"/>
    <property type="evidence" value="ECO:0007669"/>
    <property type="project" value="UniProtKB-ARBA"/>
</dbReference>
<comment type="similarity">
    <text evidence="10">Belongs to the GGGP/HepGP synthase family. Group I subfamily.</text>
</comment>
<dbReference type="RefSeq" id="WP_091615865.1">
    <property type="nucleotide sequence ID" value="NZ_FNNC01000006.1"/>
</dbReference>
<evidence type="ECO:0000256" key="6">
    <source>
        <dbReference type="ARBA" id="ARBA00023209"/>
    </source>
</evidence>
<evidence type="ECO:0000256" key="9">
    <source>
        <dbReference type="ARBA" id="ARBA00066888"/>
    </source>
</evidence>
<dbReference type="OrthoDB" id="2381757at2"/>
<dbReference type="STRING" id="1122204.SAMN05421781_2576"/>
<dbReference type="UniPathway" id="UPA00940"/>
<comment type="catalytic activity">
    <reaction evidence="8 10">
        <text>sn-glycerol 1-phosphate + all-trans-heptaprenyl diphosphate = 3-heptaprenyl-sn-glycero-1-phosphate + diphosphate</text>
        <dbReference type="Rhea" id="RHEA:33495"/>
        <dbReference type="ChEBI" id="CHEBI:33019"/>
        <dbReference type="ChEBI" id="CHEBI:57685"/>
        <dbReference type="ChEBI" id="CHEBI:58206"/>
        <dbReference type="ChEBI" id="CHEBI:64781"/>
        <dbReference type="EC" id="2.5.1.n9"/>
    </reaction>
</comment>
<comment type="subunit">
    <text evidence="10">Homodimer.</text>
</comment>
<name>A0A1H2X006_9BACI</name>
<evidence type="ECO:0000313" key="11">
    <source>
        <dbReference type="EMBL" id="SDW86116.1"/>
    </source>
</evidence>
<comment type="function">
    <text evidence="10">Prenyltransferase that catalyzes in vivo the transfer of the heptaprenyl moiety of heptaprenyl pyrophosphate (HepPP; 35 carbon atoms) to the C3 hydroxyl of sn-glycerol-1-phosphate (G1P), producing heptaprenylglyceryl phosphate (HepGP). This reaction is an ether-bond-formation step in the biosynthesis of archaea-type G1P-based membrane lipids found in Bacillales.</text>
</comment>
<keyword evidence="6 10" id="KW-0594">Phospholipid biosynthesis</keyword>
<feature type="binding site" evidence="10">
    <location>
        <position position="12"/>
    </location>
    <ligand>
        <name>sn-glycerol 1-phosphate</name>
        <dbReference type="ChEBI" id="CHEBI:57685"/>
    </ligand>
</feature>
<dbReference type="GO" id="GO:0046474">
    <property type="term" value="P:glycerophospholipid biosynthetic process"/>
    <property type="evidence" value="ECO:0007669"/>
    <property type="project" value="UniProtKB-UniRule"/>
</dbReference>
<dbReference type="Pfam" id="PF01884">
    <property type="entry name" value="PcrB"/>
    <property type="match status" value="1"/>
</dbReference>
<dbReference type="NCBIfam" id="NF003197">
    <property type="entry name" value="PRK04169.1-1"/>
    <property type="match status" value="1"/>
</dbReference>
<keyword evidence="1 10" id="KW-0444">Lipid biosynthesis</keyword>
<dbReference type="GO" id="GO:0000287">
    <property type="term" value="F:magnesium ion binding"/>
    <property type="evidence" value="ECO:0007669"/>
    <property type="project" value="UniProtKB-UniRule"/>
</dbReference>
<evidence type="ECO:0000256" key="10">
    <source>
        <dbReference type="HAMAP-Rule" id="MF_00112"/>
    </source>
</evidence>
<dbReference type="FunFam" id="3.20.20.390:FF:000001">
    <property type="entry name" value="Heptaprenylglyceryl phosphate synthase"/>
    <property type="match status" value="1"/>
</dbReference>
<evidence type="ECO:0000256" key="1">
    <source>
        <dbReference type="ARBA" id="ARBA00022516"/>
    </source>
</evidence>
<keyword evidence="12" id="KW-1185">Reference proteome</keyword>
<dbReference type="Gene3D" id="3.20.20.390">
    <property type="entry name" value="FMN-linked oxidoreductases"/>
    <property type="match status" value="1"/>
</dbReference>
<proteinExistence type="inferred from homology"/>
<dbReference type="NCBIfam" id="NF003199">
    <property type="entry name" value="PRK04169.1-3"/>
    <property type="match status" value="1"/>
</dbReference>
<evidence type="ECO:0000313" key="12">
    <source>
        <dbReference type="Proteomes" id="UP000199488"/>
    </source>
</evidence>
<dbReference type="InterPro" id="IPR039074">
    <property type="entry name" value="GGGP/HepGP_synthase_I"/>
</dbReference>
<keyword evidence="2 10" id="KW-0808">Transferase</keyword>
<keyword evidence="3 10" id="KW-0479">Metal-binding</keyword>
<dbReference type="SUPFAM" id="SSF51395">
    <property type="entry name" value="FMN-linked oxidoreductases"/>
    <property type="match status" value="1"/>
</dbReference>
<evidence type="ECO:0000256" key="7">
    <source>
        <dbReference type="ARBA" id="ARBA00023264"/>
    </source>
</evidence>
<evidence type="ECO:0000256" key="5">
    <source>
        <dbReference type="ARBA" id="ARBA00023098"/>
    </source>
</evidence>
<protein>
    <recommendedName>
        <fullName evidence="9 10">Heptaprenylglyceryl phosphate synthase</fullName>
        <shortName evidence="10">HepGP synthase</shortName>
        <ecNumber evidence="9 10">2.5.1.n9</ecNumber>
    </recommendedName>
    <alternativeName>
        <fullName evidence="10">Glycerol-1-phosphate heptaprenyltransferase</fullName>
    </alternativeName>
</protein>
<reference evidence="11 12" key="1">
    <citation type="submission" date="2016-10" db="EMBL/GenBank/DDBJ databases">
        <authorList>
            <person name="de Groot N.N."/>
        </authorList>
    </citation>
    <scope>NUCLEOTIDE SEQUENCE [LARGE SCALE GENOMIC DNA]</scope>
    <source>
        <strain evidence="11 12">DSM 23126</strain>
    </source>
</reference>
<dbReference type="Proteomes" id="UP000199488">
    <property type="component" value="Unassembled WGS sequence"/>
</dbReference>
<sequence>MLSYSEWKHVFKLDPAKAISDEDLEHICESGTDAVVVGGSDGVTLDNTLNLLARVRRFPVACALEISNIEAVTPGFDCYLVPTVLNAGDARWITGLHQEALKEMGPALEQEKVLAEGYCILNPDAKAAALTEAKTEQTDEDIEAYAAMADRLFHLPIFYIEYSGTYGDVRMVQEARKALQEARLFYGGGIRSKEQAAEMAAYADTIVVGDIVYEDIKKAIQTVKAVRP</sequence>
<dbReference type="InterPro" id="IPR038597">
    <property type="entry name" value="GGGP/HepGP_synthase_sf"/>
</dbReference>
<dbReference type="CDD" id="cd02812">
    <property type="entry name" value="PcrB_like"/>
    <property type="match status" value="1"/>
</dbReference>
<evidence type="ECO:0000256" key="4">
    <source>
        <dbReference type="ARBA" id="ARBA00022842"/>
    </source>
</evidence>
<keyword evidence="4 10" id="KW-0460">Magnesium</keyword>
<evidence type="ECO:0000256" key="2">
    <source>
        <dbReference type="ARBA" id="ARBA00022679"/>
    </source>
</evidence>
<feature type="binding site" evidence="10">
    <location>
        <position position="189"/>
    </location>
    <ligand>
        <name>sn-glycerol 1-phosphate</name>
        <dbReference type="ChEBI" id="CHEBI:57685"/>
    </ligand>
</feature>
<dbReference type="EMBL" id="FNNC01000006">
    <property type="protein sequence ID" value="SDW86116.1"/>
    <property type="molecule type" value="Genomic_DNA"/>
</dbReference>
<dbReference type="EC" id="2.5.1.n9" evidence="9 10"/>
<evidence type="ECO:0000256" key="8">
    <source>
        <dbReference type="ARBA" id="ARBA00048318"/>
    </source>
</evidence>
<dbReference type="AlphaFoldDB" id="A0A1H2X006"/>
<dbReference type="NCBIfam" id="TIGR01768">
    <property type="entry name" value="GGGP-family"/>
    <property type="match status" value="1"/>
</dbReference>
<evidence type="ECO:0000256" key="3">
    <source>
        <dbReference type="ARBA" id="ARBA00022723"/>
    </source>
</evidence>
<comment type="cofactor">
    <cofactor evidence="10">
        <name>Mg(2+)</name>
        <dbReference type="ChEBI" id="CHEBI:18420"/>
    </cofactor>
</comment>
<organism evidence="11 12">
    <name type="scientific">Marinococcus luteus</name>
    <dbReference type="NCBI Taxonomy" id="1122204"/>
    <lineage>
        <taxon>Bacteria</taxon>
        <taxon>Bacillati</taxon>
        <taxon>Bacillota</taxon>
        <taxon>Bacilli</taxon>
        <taxon>Bacillales</taxon>
        <taxon>Bacillaceae</taxon>
        <taxon>Marinococcus</taxon>
    </lineage>
</organism>
<accession>A0A1H2X006</accession>
<keyword evidence="7 10" id="KW-1208">Phospholipid metabolism</keyword>